<evidence type="ECO:0000313" key="4">
    <source>
        <dbReference type="Proteomes" id="UP000183687"/>
    </source>
</evidence>
<comment type="caution">
    <text evidence="3">The sequence shown here is derived from an EMBL/GenBank/DDBJ whole genome shotgun (WGS) entry which is preliminary data.</text>
</comment>
<dbReference type="RefSeq" id="WP_002563327.1">
    <property type="nucleotide sequence ID" value="NZ_CALJSN010000006.1"/>
</dbReference>
<dbReference type="SMART" id="SM00899">
    <property type="entry name" value="FeoA"/>
    <property type="match status" value="1"/>
</dbReference>
<dbReference type="InterPro" id="IPR053184">
    <property type="entry name" value="FeoA-like"/>
</dbReference>
<protein>
    <submittedName>
        <fullName evidence="3">Ferrous iron transport protein A</fullName>
    </submittedName>
</protein>
<keyword evidence="1" id="KW-0408">Iron</keyword>
<reference evidence="3 4" key="1">
    <citation type="submission" date="2016-10" db="EMBL/GenBank/DDBJ databases">
        <authorList>
            <person name="Varghese N."/>
            <person name="Submissions S."/>
        </authorList>
    </citation>
    <scope>NUCLEOTIDE SEQUENCE [LARGE SCALE GENOMIC DNA]</scope>
    <source>
        <strain evidence="3 4">DSM 20586</strain>
    </source>
</reference>
<dbReference type="AlphaFoldDB" id="A0AB38A5R4"/>
<dbReference type="Proteomes" id="UP000183687">
    <property type="component" value="Unassembled WGS sequence"/>
</dbReference>
<dbReference type="InterPro" id="IPR007167">
    <property type="entry name" value="Fe-transptr_FeoA-like"/>
</dbReference>
<dbReference type="Gene3D" id="2.30.30.90">
    <property type="match status" value="1"/>
</dbReference>
<dbReference type="SUPFAM" id="SSF50037">
    <property type="entry name" value="C-terminal domain of transcriptional repressors"/>
    <property type="match status" value="1"/>
</dbReference>
<evidence type="ECO:0000256" key="1">
    <source>
        <dbReference type="ARBA" id="ARBA00023004"/>
    </source>
</evidence>
<feature type="domain" description="Ferrous iron transporter FeoA-like" evidence="2">
    <location>
        <begin position="19"/>
        <end position="88"/>
    </location>
</feature>
<proteinExistence type="predicted"/>
<sequence>MSSNFTDGTRTSVSATPQMPLSLIHDGGIVHVARIKGSPSMRQHLSELGFVEGAEIKVLSRINGDVVVGIKGSTFGLDRKMASHIYVN</sequence>
<dbReference type="InterPro" id="IPR008988">
    <property type="entry name" value="Transcriptional_repressor_C"/>
</dbReference>
<dbReference type="PANTHER" id="PTHR43151">
    <property type="entry name" value="FEOA FAMILY PROTEIN"/>
    <property type="match status" value="1"/>
</dbReference>
<organism evidence="3 4">
    <name type="scientific">Atopobium minutum</name>
    <dbReference type="NCBI Taxonomy" id="1381"/>
    <lineage>
        <taxon>Bacteria</taxon>
        <taxon>Bacillati</taxon>
        <taxon>Actinomycetota</taxon>
        <taxon>Coriobacteriia</taxon>
        <taxon>Coriobacteriales</taxon>
        <taxon>Atopobiaceae</taxon>
        <taxon>Atopobium</taxon>
    </lineage>
</organism>
<evidence type="ECO:0000313" key="3">
    <source>
        <dbReference type="EMBL" id="SEB54892.1"/>
    </source>
</evidence>
<dbReference type="GO" id="GO:0046914">
    <property type="term" value="F:transition metal ion binding"/>
    <property type="evidence" value="ECO:0007669"/>
    <property type="project" value="InterPro"/>
</dbReference>
<dbReference type="Pfam" id="PF04023">
    <property type="entry name" value="FeoA"/>
    <property type="match status" value="1"/>
</dbReference>
<name>A0AB38A5R4_9ACTN</name>
<dbReference type="PANTHER" id="PTHR43151:SF1">
    <property type="entry name" value="SSR2333 PROTEIN"/>
    <property type="match status" value="1"/>
</dbReference>
<gene>
    <name evidence="3" type="ORF">SAMN04489746_0572</name>
</gene>
<evidence type="ECO:0000259" key="2">
    <source>
        <dbReference type="SMART" id="SM00899"/>
    </source>
</evidence>
<accession>A0AB38A5R4</accession>
<dbReference type="InterPro" id="IPR038157">
    <property type="entry name" value="FeoA_core_dom"/>
</dbReference>
<dbReference type="EMBL" id="FNSH01000001">
    <property type="protein sequence ID" value="SEB54892.1"/>
    <property type="molecule type" value="Genomic_DNA"/>
</dbReference>